<dbReference type="GO" id="GO:0005576">
    <property type="term" value="C:extracellular region"/>
    <property type="evidence" value="ECO:0007669"/>
    <property type="project" value="UniProtKB-ARBA"/>
</dbReference>
<organism evidence="5 6">
    <name type="scientific">Podarcis muralis</name>
    <name type="common">Wall lizard</name>
    <name type="synonym">Lacerta muralis</name>
    <dbReference type="NCBI Taxonomy" id="64176"/>
    <lineage>
        <taxon>Eukaryota</taxon>
        <taxon>Metazoa</taxon>
        <taxon>Chordata</taxon>
        <taxon>Craniata</taxon>
        <taxon>Vertebrata</taxon>
        <taxon>Euteleostomi</taxon>
        <taxon>Lepidosauria</taxon>
        <taxon>Squamata</taxon>
        <taxon>Bifurcata</taxon>
        <taxon>Unidentata</taxon>
        <taxon>Episquamata</taxon>
        <taxon>Laterata</taxon>
        <taxon>Lacertibaenia</taxon>
        <taxon>Lacertidae</taxon>
        <taxon>Podarcis</taxon>
    </lineage>
</organism>
<reference evidence="5" key="2">
    <citation type="submission" date="2025-08" db="UniProtKB">
        <authorList>
            <consortium name="Ensembl"/>
        </authorList>
    </citation>
    <scope>IDENTIFICATION</scope>
</reference>
<evidence type="ECO:0000313" key="6">
    <source>
        <dbReference type="Proteomes" id="UP000472272"/>
    </source>
</evidence>
<evidence type="ECO:0000313" key="5">
    <source>
        <dbReference type="Ensembl" id="ENSPMRP00000031898.1"/>
    </source>
</evidence>
<dbReference type="PANTHER" id="PTHR23266">
    <property type="entry name" value="IMMUNOGLOBULIN HEAVY CHAIN"/>
    <property type="match status" value="1"/>
</dbReference>
<evidence type="ECO:0000256" key="2">
    <source>
        <dbReference type="ARBA" id="ARBA00023130"/>
    </source>
</evidence>
<accession>A0A670K301</accession>
<dbReference type="AlphaFoldDB" id="A0A670K301"/>
<feature type="domain" description="Immunoglobulin V-set" evidence="4">
    <location>
        <begin position="32"/>
        <end position="115"/>
    </location>
</feature>
<evidence type="ECO:0000256" key="1">
    <source>
        <dbReference type="ARBA" id="ARBA00022859"/>
    </source>
</evidence>
<dbReference type="SUPFAM" id="SSF48726">
    <property type="entry name" value="Immunoglobulin"/>
    <property type="match status" value="1"/>
</dbReference>
<sequence length="144" mass="16461">TWPNWSQCYILPITTFLYVSEDVGGWRLTAPNFSLLCKVTGFSIYTNTYAWHWIHLVPRKGLEWIAKMHPYNGMTWYASSFKRCATTSSDASGNEFSLQLNSLTAADASEYFSAMVAHLPEIMYLALSLEVYSDQTKASREKYT</sequence>
<evidence type="ECO:0000259" key="4">
    <source>
        <dbReference type="SMART" id="SM00406"/>
    </source>
</evidence>
<dbReference type="Gene3D" id="2.60.40.10">
    <property type="entry name" value="Immunoglobulins"/>
    <property type="match status" value="1"/>
</dbReference>
<keyword evidence="2" id="KW-1064">Adaptive immunity</keyword>
<dbReference type="InterPro" id="IPR036179">
    <property type="entry name" value="Ig-like_dom_sf"/>
</dbReference>
<evidence type="ECO:0000256" key="3">
    <source>
        <dbReference type="ARBA" id="ARBA00043265"/>
    </source>
</evidence>
<reference evidence="5 6" key="1">
    <citation type="journal article" date="2019" name="Proc. Natl. Acad. Sci. U.S.A.">
        <title>Regulatory changes in pterin and carotenoid genes underlie balanced color polymorphisms in the wall lizard.</title>
        <authorList>
            <person name="Andrade P."/>
            <person name="Pinho C."/>
            <person name="Perez I de Lanuza G."/>
            <person name="Afonso S."/>
            <person name="Brejcha J."/>
            <person name="Rubin C.J."/>
            <person name="Wallerman O."/>
            <person name="Pereira P."/>
            <person name="Sabatino S.J."/>
            <person name="Bellati A."/>
            <person name="Pellitteri-Rosa D."/>
            <person name="Bosakova Z."/>
            <person name="Bunikis I."/>
            <person name="Carretero M.A."/>
            <person name="Feiner N."/>
            <person name="Marsik P."/>
            <person name="Pauperio F."/>
            <person name="Salvi D."/>
            <person name="Soler L."/>
            <person name="While G.M."/>
            <person name="Uller T."/>
            <person name="Font E."/>
            <person name="Andersson L."/>
            <person name="Carneiro M."/>
        </authorList>
    </citation>
    <scope>NUCLEOTIDE SEQUENCE</scope>
</reference>
<keyword evidence="3" id="KW-1280">Immunoglobulin</keyword>
<dbReference type="SMART" id="SM00406">
    <property type="entry name" value="IGv"/>
    <property type="match status" value="1"/>
</dbReference>
<dbReference type="GO" id="GO:0019814">
    <property type="term" value="C:immunoglobulin complex"/>
    <property type="evidence" value="ECO:0007669"/>
    <property type="project" value="UniProtKB-KW"/>
</dbReference>
<dbReference type="InterPro" id="IPR013783">
    <property type="entry name" value="Ig-like_fold"/>
</dbReference>
<dbReference type="InterPro" id="IPR013106">
    <property type="entry name" value="Ig_V-set"/>
</dbReference>
<dbReference type="GO" id="GO:0002250">
    <property type="term" value="P:adaptive immune response"/>
    <property type="evidence" value="ECO:0007669"/>
    <property type="project" value="UniProtKB-KW"/>
</dbReference>
<dbReference type="Proteomes" id="UP000472272">
    <property type="component" value="Chromosome 13"/>
</dbReference>
<reference evidence="5" key="3">
    <citation type="submission" date="2025-09" db="UniProtKB">
        <authorList>
            <consortium name="Ensembl"/>
        </authorList>
    </citation>
    <scope>IDENTIFICATION</scope>
</reference>
<dbReference type="InterPro" id="IPR050199">
    <property type="entry name" value="IgHV"/>
</dbReference>
<proteinExistence type="predicted"/>
<keyword evidence="6" id="KW-1185">Reference proteome</keyword>
<keyword evidence="1" id="KW-0391">Immunity</keyword>
<dbReference type="Ensembl" id="ENSPMRT00000033830.1">
    <property type="protein sequence ID" value="ENSPMRP00000031898.1"/>
    <property type="gene ID" value="ENSPMRG00000020660.1"/>
</dbReference>
<protein>
    <recommendedName>
        <fullName evidence="4">Immunoglobulin V-set domain-containing protein</fullName>
    </recommendedName>
</protein>
<name>A0A670K301_PODMU</name>